<reference evidence="1 2" key="1">
    <citation type="submission" date="2021-07" db="EMBL/GenBank/DDBJ databases">
        <authorList>
            <person name="Palmer J.M."/>
        </authorList>
    </citation>
    <scope>NUCLEOTIDE SEQUENCE [LARGE SCALE GENOMIC DNA]</scope>
    <source>
        <strain evidence="1 2">AT_MEX2019</strain>
        <tissue evidence="1">Muscle</tissue>
    </source>
</reference>
<comment type="caution">
    <text evidence="1">The sequence shown here is derived from an EMBL/GenBank/DDBJ whole genome shotgun (WGS) entry which is preliminary data.</text>
</comment>
<accession>A0ABU7BLR6</accession>
<dbReference type="Proteomes" id="UP001345963">
    <property type="component" value="Unassembled WGS sequence"/>
</dbReference>
<gene>
    <name evidence="1" type="ORF">ATANTOWER_030732</name>
</gene>
<proteinExistence type="predicted"/>
<evidence type="ECO:0000313" key="2">
    <source>
        <dbReference type="Proteomes" id="UP001345963"/>
    </source>
</evidence>
<organism evidence="1 2">
    <name type="scientific">Ataeniobius toweri</name>
    <dbReference type="NCBI Taxonomy" id="208326"/>
    <lineage>
        <taxon>Eukaryota</taxon>
        <taxon>Metazoa</taxon>
        <taxon>Chordata</taxon>
        <taxon>Craniata</taxon>
        <taxon>Vertebrata</taxon>
        <taxon>Euteleostomi</taxon>
        <taxon>Actinopterygii</taxon>
        <taxon>Neopterygii</taxon>
        <taxon>Teleostei</taxon>
        <taxon>Neoteleostei</taxon>
        <taxon>Acanthomorphata</taxon>
        <taxon>Ovalentaria</taxon>
        <taxon>Atherinomorphae</taxon>
        <taxon>Cyprinodontiformes</taxon>
        <taxon>Goodeidae</taxon>
        <taxon>Ataeniobius</taxon>
    </lineage>
</organism>
<protein>
    <submittedName>
        <fullName evidence="1">Uncharacterized protein</fullName>
    </submittedName>
</protein>
<sequence length="126" mass="14368">MLSLFCTGCLHHPVYLLYAAGFWRIGFTCSFPASSLISPHLLHLCSCLYTQLSDKQPVPHYQKPDFSALPTSDLLSAYDFWTLSLLLPPDYHPLLNHWIRLPESSSPFTTLLLCPDQRLKPLPRIL</sequence>
<evidence type="ECO:0000313" key="1">
    <source>
        <dbReference type="EMBL" id="MED6251433.1"/>
    </source>
</evidence>
<dbReference type="EMBL" id="JAHUTI010059843">
    <property type="protein sequence ID" value="MED6251433.1"/>
    <property type="molecule type" value="Genomic_DNA"/>
</dbReference>
<name>A0ABU7BLR6_9TELE</name>
<keyword evidence="2" id="KW-1185">Reference proteome</keyword>